<sequence>MSTEVQIPASLEQESTIKRLDDKTFEANLSPSFCIGAVPNGGYVATIFLRVAREYLTPRNQPDTIAAHWEFLSRTVSGRAILVVEEVKPGRSMTVIHVSLYQTGLLPQAPWISSGTANGRAKSEKVVVAYLTNRSIAAESGISLNTGWSLQPKLPDVKDFSKLLTNEDPEWPPLDLVIQRRVTAVKQLNIYHNREALEKSGKTSLIDMWVCAKNGESFKDPALGFLVDITASFVIEVHRPRTENEPPVAGGEFTQKVAFWYPTLVMNLDVKKKLPEEGEKWLLIRCLSKKTFNGRSDVEIIICDRAGDIVALSHHVAMIVNFEKNIANRAVVKSKV</sequence>
<dbReference type="InterPro" id="IPR049449">
    <property type="entry name" value="TesB_ACOT8-like_N"/>
</dbReference>
<dbReference type="Pfam" id="PF20789">
    <property type="entry name" value="4HBT_3C"/>
    <property type="match status" value="1"/>
</dbReference>
<dbReference type="EMBL" id="MTYH01000076">
    <property type="protein sequence ID" value="PNP39695.1"/>
    <property type="molecule type" value="Genomic_DNA"/>
</dbReference>
<evidence type="ECO:0008006" key="5">
    <source>
        <dbReference type="Google" id="ProtNLM"/>
    </source>
</evidence>
<reference evidence="3 4" key="1">
    <citation type="submission" date="2017-02" db="EMBL/GenBank/DDBJ databases">
        <title>Genomes of Trichoderma spp. with biocontrol activity.</title>
        <authorList>
            <person name="Gardiner D."/>
            <person name="Kazan K."/>
            <person name="Vos C."/>
            <person name="Harvey P."/>
        </authorList>
    </citation>
    <scope>NUCLEOTIDE SEQUENCE [LARGE SCALE GENOMIC DNA]</scope>
    <source>
        <strain evidence="3 4">A5MH</strain>
    </source>
</reference>
<dbReference type="SUPFAM" id="SSF54637">
    <property type="entry name" value="Thioesterase/thiol ester dehydrase-isomerase"/>
    <property type="match status" value="2"/>
</dbReference>
<dbReference type="PANTHER" id="PTHR38110:SF1">
    <property type="entry name" value="THIOESTERASE DOMAIN-CONTAINING PROTEIN"/>
    <property type="match status" value="1"/>
</dbReference>
<dbReference type="OrthoDB" id="2532955at2759"/>
<dbReference type="InterPro" id="IPR052389">
    <property type="entry name" value="Sec_Metab_Biosynth-Assoc"/>
</dbReference>
<protein>
    <recommendedName>
        <fullName evidence="5">Thioesterase family protein</fullName>
    </recommendedName>
</protein>
<evidence type="ECO:0000313" key="3">
    <source>
        <dbReference type="EMBL" id="PNP39695.1"/>
    </source>
</evidence>
<evidence type="ECO:0000259" key="2">
    <source>
        <dbReference type="Pfam" id="PF20789"/>
    </source>
</evidence>
<evidence type="ECO:0000313" key="4">
    <source>
        <dbReference type="Proteomes" id="UP000236546"/>
    </source>
</evidence>
<dbReference type="InterPro" id="IPR042171">
    <property type="entry name" value="Acyl-CoA_hotdog"/>
</dbReference>
<accession>A0A2K0T2E3</accession>
<dbReference type="InterPro" id="IPR049450">
    <property type="entry name" value="ACOT8-like_C"/>
</dbReference>
<dbReference type="InterPro" id="IPR029069">
    <property type="entry name" value="HotDog_dom_sf"/>
</dbReference>
<proteinExistence type="predicted"/>
<dbReference type="Proteomes" id="UP000236546">
    <property type="component" value="Unassembled WGS sequence"/>
</dbReference>
<dbReference type="Gene3D" id="2.40.160.210">
    <property type="entry name" value="Acyl-CoA thioesterase, double hotdog domain"/>
    <property type="match status" value="1"/>
</dbReference>
<evidence type="ECO:0000259" key="1">
    <source>
        <dbReference type="Pfam" id="PF13622"/>
    </source>
</evidence>
<gene>
    <name evidence="3" type="ORF">TGAMA5MH_08366</name>
</gene>
<feature type="domain" description="Acyl-CoA thioesterase-like N-terminal HotDog" evidence="1">
    <location>
        <begin position="31"/>
        <end position="107"/>
    </location>
</feature>
<name>A0A2K0T2E3_9HYPO</name>
<dbReference type="AlphaFoldDB" id="A0A2K0T2E3"/>
<dbReference type="Pfam" id="PF13622">
    <property type="entry name" value="4HBT_3"/>
    <property type="match status" value="1"/>
</dbReference>
<feature type="domain" description="Acyl-CoA thioesterase-like C-terminal" evidence="2">
    <location>
        <begin position="182"/>
        <end position="319"/>
    </location>
</feature>
<comment type="caution">
    <text evidence="3">The sequence shown here is derived from an EMBL/GenBank/DDBJ whole genome shotgun (WGS) entry which is preliminary data.</text>
</comment>
<dbReference type="PANTHER" id="PTHR38110">
    <property type="entry name" value="CHROMOSOME 23, WHOLE GENOME SHOTGUN SEQUENCE"/>
    <property type="match status" value="1"/>
</dbReference>
<organism evidence="3 4">
    <name type="scientific">Trichoderma gamsii</name>
    <dbReference type="NCBI Taxonomy" id="398673"/>
    <lineage>
        <taxon>Eukaryota</taxon>
        <taxon>Fungi</taxon>
        <taxon>Dikarya</taxon>
        <taxon>Ascomycota</taxon>
        <taxon>Pezizomycotina</taxon>
        <taxon>Sordariomycetes</taxon>
        <taxon>Hypocreomycetidae</taxon>
        <taxon>Hypocreales</taxon>
        <taxon>Hypocreaceae</taxon>
        <taxon>Trichoderma</taxon>
    </lineage>
</organism>